<dbReference type="EMBL" id="KT624200">
    <property type="protein sequence ID" value="AMM44820.1"/>
    <property type="molecule type" value="Genomic_DNA"/>
</dbReference>
<accession>A0A127AVY0</accession>
<proteinExistence type="predicted"/>
<dbReference type="RefSeq" id="YP_009302409.1">
    <property type="nucleotide sequence ID" value="NC_031245.1"/>
</dbReference>
<reference evidence="1 2" key="1">
    <citation type="submission" date="2015-08" db="EMBL/GenBank/DDBJ databases">
        <authorList>
            <person name="Babu N.S."/>
            <person name="Beckwith C.J."/>
            <person name="Beseler K.G."/>
            <person name="Brison A."/>
            <person name="Carone J.V."/>
            <person name="Caskin T.P."/>
            <person name="Diamond M."/>
            <person name="Durham M.E."/>
            <person name="Foxe J.M."/>
            <person name="Go M."/>
            <person name="Henderson B.A."/>
            <person name="Jones I.B."/>
            <person name="McGettigan J.A."/>
            <person name="Micheletti S.J."/>
            <person name="Nasrallah M.E."/>
            <person name="Ortiz D."/>
            <person name="Piller C.R."/>
            <person name="Privatt S.R."/>
            <person name="Schneider S.L."/>
            <person name="Sharp S."/>
            <person name="Smith T.C."/>
            <person name="Stanton J.D."/>
            <person name="Ullery H.E."/>
            <person name="Wilson R.J."/>
            <person name="Serrano M.G."/>
            <person name="Buck G."/>
            <person name="Lee V."/>
            <person name="Wang Y."/>
            <person name="Carvalho R."/>
            <person name="Voegtly L."/>
            <person name="Shi R."/>
            <person name="Duckworth R."/>
            <person name="Johnson A."/>
            <person name="Loviza R."/>
            <person name="Walstead R."/>
            <person name="Shah Z."/>
            <person name="Kiflezghi M."/>
            <person name="Wade K."/>
            <person name="Ball S.L."/>
            <person name="Bradley K.W."/>
            <person name="Asai D.J."/>
            <person name="Bowman C.A."/>
            <person name="Russell D.A."/>
            <person name="Pope W.H."/>
            <person name="Jacobs-Sera D."/>
            <person name="Hendrix R.W."/>
            <person name="Hatfull G.F."/>
        </authorList>
    </citation>
    <scope>NUCLEOTIDE SEQUENCE [LARGE SCALE GENOMIC DNA]</scope>
</reference>
<protein>
    <submittedName>
        <fullName evidence="1">Uncharacterized protein</fullName>
    </submittedName>
</protein>
<dbReference type="GeneID" id="29125189"/>
<sequence length="95" mass="10894">MKPIDPEIMKSFSEFKALQISSELGDILVLRDDDPSITLEFRHKLAQTLGNRLGVPIIFIKDTMEVELSTIDNVRKLLDKMESKIKELRPSSELH</sequence>
<keyword evidence="2" id="KW-1185">Reference proteome</keyword>
<organism evidence="1 2">
    <name type="scientific">Bacillus phage SP-15</name>
    <dbReference type="NCBI Taxonomy" id="1792032"/>
    <lineage>
        <taxon>Viruses</taxon>
        <taxon>Duplodnaviria</taxon>
        <taxon>Heunggongvirae</taxon>
        <taxon>Uroviricota</taxon>
        <taxon>Caudoviricetes</taxon>
        <taxon>Thornevirus</taxon>
        <taxon>Thornevirus SP15</taxon>
    </lineage>
</organism>
<gene>
    <name evidence="1" type="ORF">SP15_021</name>
</gene>
<evidence type="ECO:0000313" key="2">
    <source>
        <dbReference type="Proteomes" id="UP000203261"/>
    </source>
</evidence>
<dbReference type="KEGG" id="vg:29125189"/>
<evidence type="ECO:0000313" key="1">
    <source>
        <dbReference type="EMBL" id="AMM44820.1"/>
    </source>
</evidence>
<dbReference type="Proteomes" id="UP000203261">
    <property type="component" value="Segment"/>
</dbReference>
<name>A0A127AVY0_9CAUD</name>